<dbReference type="InterPro" id="IPR043130">
    <property type="entry name" value="CDP-OH_PTrfase_TM_dom"/>
</dbReference>
<dbReference type="InterPro" id="IPR050324">
    <property type="entry name" value="CDP-alcohol_PTase-I"/>
</dbReference>
<dbReference type="InterPro" id="IPR048254">
    <property type="entry name" value="CDP_ALCOHOL_P_TRANSF_CS"/>
</dbReference>
<name>A0A1W1XIY9_9CLOT</name>
<evidence type="ECO:0000256" key="2">
    <source>
        <dbReference type="ARBA" id="ARBA00004127"/>
    </source>
</evidence>
<keyword evidence="6" id="KW-0444">Lipid biosynthesis</keyword>
<dbReference type="GO" id="GO:0008654">
    <property type="term" value="P:phospholipid biosynthetic process"/>
    <property type="evidence" value="ECO:0007669"/>
    <property type="project" value="UniProtKB-KW"/>
</dbReference>
<evidence type="ECO:0000256" key="12">
    <source>
        <dbReference type="ARBA" id="ARBA00023209"/>
    </source>
</evidence>
<dbReference type="PANTHER" id="PTHR14269">
    <property type="entry name" value="CDP-DIACYLGLYCEROL--GLYCEROL-3-PHOSPHATE 3-PHOSPHATIDYLTRANSFERASE-RELATED"/>
    <property type="match status" value="1"/>
</dbReference>
<dbReference type="InterPro" id="IPR000462">
    <property type="entry name" value="CDP-OH_P_trans"/>
</dbReference>
<accession>A0A1W1XIY9</accession>
<dbReference type="GO" id="GO:0012505">
    <property type="term" value="C:endomembrane system"/>
    <property type="evidence" value="ECO:0007669"/>
    <property type="project" value="UniProtKB-SubCell"/>
</dbReference>
<keyword evidence="13" id="KW-1208">Phospholipid metabolism</keyword>
<evidence type="ECO:0000256" key="10">
    <source>
        <dbReference type="ARBA" id="ARBA00023098"/>
    </source>
</evidence>
<keyword evidence="7 15" id="KW-0808">Transferase</keyword>
<feature type="transmembrane region" description="Helical" evidence="16">
    <location>
        <begin position="97"/>
        <end position="116"/>
    </location>
</feature>
<dbReference type="PROSITE" id="PS00379">
    <property type="entry name" value="CDP_ALCOHOL_P_TRANSF"/>
    <property type="match status" value="1"/>
</dbReference>
<reference evidence="17 18" key="1">
    <citation type="submission" date="2017-04" db="EMBL/GenBank/DDBJ databases">
        <authorList>
            <person name="Afonso C.L."/>
            <person name="Miller P.J."/>
            <person name="Scott M.A."/>
            <person name="Spackman E."/>
            <person name="Goraichik I."/>
            <person name="Dimitrov K.M."/>
            <person name="Suarez D.L."/>
            <person name="Swayne D.E."/>
        </authorList>
    </citation>
    <scope>NUCLEOTIDE SEQUENCE [LARGE SCALE GENOMIC DNA]</scope>
    <source>
        <strain evidence="17 18">DSM 12555</strain>
    </source>
</reference>
<evidence type="ECO:0000256" key="7">
    <source>
        <dbReference type="ARBA" id="ARBA00022679"/>
    </source>
</evidence>
<comment type="catalytic activity">
    <reaction evidence="1">
        <text>a CDP-1,2-diacyl-sn-glycerol + L-serine = a 1,2-diacyl-sn-glycero-3-phospho-L-serine + CMP + H(+)</text>
        <dbReference type="Rhea" id="RHEA:16913"/>
        <dbReference type="ChEBI" id="CHEBI:15378"/>
        <dbReference type="ChEBI" id="CHEBI:33384"/>
        <dbReference type="ChEBI" id="CHEBI:57262"/>
        <dbReference type="ChEBI" id="CHEBI:58332"/>
        <dbReference type="ChEBI" id="CHEBI:60377"/>
        <dbReference type="EC" id="2.7.8.8"/>
    </reaction>
</comment>
<dbReference type="Pfam" id="PF01066">
    <property type="entry name" value="CDP-OH_P_transf"/>
    <property type="match status" value="1"/>
</dbReference>
<evidence type="ECO:0000256" key="9">
    <source>
        <dbReference type="ARBA" id="ARBA00022989"/>
    </source>
</evidence>
<evidence type="ECO:0000256" key="14">
    <source>
        <dbReference type="ARBA" id="ARBA00032361"/>
    </source>
</evidence>
<organism evidence="17 18">
    <name type="scientific">Clostridium acidisoli DSM 12555</name>
    <dbReference type="NCBI Taxonomy" id="1121291"/>
    <lineage>
        <taxon>Bacteria</taxon>
        <taxon>Bacillati</taxon>
        <taxon>Bacillota</taxon>
        <taxon>Clostridia</taxon>
        <taxon>Eubacteriales</taxon>
        <taxon>Clostridiaceae</taxon>
        <taxon>Clostridium</taxon>
    </lineage>
</organism>
<feature type="transmembrane region" description="Helical" evidence="16">
    <location>
        <begin position="12"/>
        <end position="29"/>
    </location>
</feature>
<evidence type="ECO:0000313" key="17">
    <source>
        <dbReference type="EMBL" id="SMC23792.1"/>
    </source>
</evidence>
<dbReference type="STRING" id="1121291.SAMN02745134_01988"/>
<evidence type="ECO:0000256" key="8">
    <source>
        <dbReference type="ARBA" id="ARBA00022692"/>
    </source>
</evidence>
<evidence type="ECO:0000256" key="15">
    <source>
        <dbReference type="RuleBase" id="RU003750"/>
    </source>
</evidence>
<dbReference type="InterPro" id="IPR004533">
    <property type="entry name" value="CDP-diaglyc--ser_O-PTrfase"/>
</dbReference>
<keyword evidence="10" id="KW-0443">Lipid metabolism</keyword>
<evidence type="ECO:0000256" key="4">
    <source>
        <dbReference type="ARBA" id="ARBA00013174"/>
    </source>
</evidence>
<dbReference type="NCBIfam" id="TIGR00473">
    <property type="entry name" value="pssA"/>
    <property type="match status" value="1"/>
</dbReference>
<keyword evidence="12" id="KW-0594">Phospholipid biosynthesis</keyword>
<dbReference type="PANTHER" id="PTHR14269:SF61">
    <property type="entry name" value="CDP-DIACYLGLYCEROL--SERINE O-PHOSPHATIDYLTRANSFERASE"/>
    <property type="match status" value="1"/>
</dbReference>
<dbReference type="GO" id="GO:0003882">
    <property type="term" value="F:CDP-diacylglycerol-serine O-phosphatidyltransferase activity"/>
    <property type="evidence" value="ECO:0007669"/>
    <property type="project" value="UniProtKB-EC"/>
</dbReference>
<proteinExistence type="inferred from homology"/>
<comment type="subcellular location">
    <subcellularLocation>
        <location evidence="2">Endomembrane system</location>
        <topology evidence="2">Multi-pass membrane protein</topology>
    </subcellularLocation>
</comment>
<comment type="similarity">
    <text evidence="3 15">Belongs to the CDP-alcohol phosphatidyltransferase class-I family.</text>
</comment>
<feature type="transmembrane region" description="Helical" evidence="16">
    <location>
        <begin position="128"/>
        <end position="149"/>
    </location>
</feature>
<dbReference type="RefSeq" id="WP_084115638.1">
    <property type="nucleotide sequence ID" value="NZ_FWXH01000006.1"/>
</dbReference>
<keyword evidence="11 16" id="KW-0472">Membrane</keyword>
<evidence type="ECO:0000256" key="1">
    <source>
        <dbReference type="ARBA" id="ARBA00000287"/>
    </source>
</evidence>
<dbReference type="OrthoDB" id="9777147at2"/>
<evidence type="ECO:0000256" key="5">
    <source>
        <dbReference type="ARBA" id="ARBA00017171"/>
    </source>
</evidence>
<dbReference type="EMBL" id="FWXH01000006">
    <property type="protein sequence ID" value="SMC23792.1"/>
    <property type="molecule type" value="Genomic_DNA"/>
</dbReference>
<dbReference type="Proteomes" id="UP000192468">
    <property type="component" value="Unassembled WGS sequence"/>
</dbReference>
<keyword evidence="8 16" id="KW-0812">Transmembrane</keyword>
<dbReference type="GO" id="GO:0016020">
    <property type="term" value="C:membrane"/>
    <property type="evidence" value="ECO:0007669"/>
    <property type="project" value="InterPro"/>
</dbReference>
<evidence type="ECO:0000256" key="6">
    <source>
        <dbReference type="ARBA" id="ARBA00022516"/>
    </source>
</evidence>
<evidence type="ECO:0000256" key="13">
    <source>
        <dbReference type="ARBA" id="ARBA00023264"/>
    </source>
</evidence>
<evidence type="ECO:0000256" key="3">
    <source>
        <dbReference type="ARBA" id="ARBA00010441"/>
    </source>
</evidence>
<evidence type="ECO:0000313" key="18">
    <source>
        <dbReference type="Proteomes" id="UP000192468"/>
    </source>
</evidence>
<sequence>MAKNAVPNIFTFSNLACGVLSILMTFEASSQNVEAYKWACLFILLAALIDRYDGRVARFLNVSSEIGKELDSLADLVSFGVAPSILAYNLYDFSKFGPIGYVLVLVFPIAGAYRLARFNTTTFDGNFTGIPITAAGVILAFYSLIILLMNSTPNIAITVVFIIMLAYLMVCNLKFKKV</sequence>
<evidence type="ECO:0000256" key="16">
    <source>
        <dbReference type="SAM" id="Phobius"/>
    </source>
</evidence>
<protein>
    <recommendedName>
        <fullName evidence="5">CDP-diacylglycerol--serine O-phosphatidyltransferase</fullName>
        <ecNumber evidence="4">2.7.8.8</ecNumber>
    </recommendedName>
    <alternativeName>
        <fullName evidence="14">Phosphatidylserine synthase</fullName>
    </alternativeName>
</protein>
<feature type="transmembrane region" description="Helical" evidence="16">
    <location>
        <begin position="155"/>
        <end position="175"/>
    </location>
</feature>
<dbReference type="Gene3D" id="1.20.120.1760">
    <property type="match status" value="1"/>
</dbReference>
<keyword evidence="9 16" id="KW-1133">Transmembrane helix</keyword>
<evidence type="ECO:0000256" key="11">
    <source>
        <dbReference type="ARBA" id="ARBA00023136"/>
    </source>
</evidence>
<dbReference type="EC" id="2.7.8.8" evidence="4"/>
<keyword evidence="18" id="KW-1185">Reference proteome</keyword>
<dbReference type="AlphaFoldDB" id="A0A1W1XIY9"/>
<gene>
    <name evidence="17" type="ORF">SAMN02745134_01988</name>
</gene>